<dbReference type="Proteomes" id="UP001221898">
    <property type="component" value="Unassembled WGS sequence"/>
</dbReference>
<feature type="active site" description="Phosphocysteine intermediate" evidence="5">
    <location>
        <position position="315"/>
    </location>
</feature>
<evidence type="ECO:0000259" key="8">
    <source>
        <dbReference type="PROSITE" id="PS50055"/>
    </source>
</evidence>
<dbReference type="InterPro" id="IPR016130">
    <property type="entry name" value="Tyr_Pase_AS"/>
</dbReference>
<sequence>MCSVSGSSSVCVCKVFLRFLGAEGRTLITPSRQTLPDLGSTQYGCAPSDSTLKDQSVTPPPATAPRRQVRLQERRGSNVSLVLDVSSLGTVEPLCSISTPRETILHLLRTSSRPLSAPQLQEAAAQADALDREYQKIPPNFVNSSELDIPGHALKDRYKTILPNPDTRVRLQRAVEEKDGYINANYIRGYGGMVKSYIATQGPMVNTVVDFWEMVWQEDSRIIVMITELKEKKEGEGRFGRFNVSVASLKECDGYTVREFTLQVGAETRLVRHYWCSSWPDHQTLDCAGPLLQLVWDIQERRNALKQPGPTIVHCSAGIGRTGCFIACSIGCLQLQRTGEVDVLGIVCQLRLDRGGMIQTSEQYQFLYQTLALCSRQLSERDGGQRTHTRQSDRAPPEGGRAMTPHLQQHSVPIPDQTPPPTSQCPDL</sequence>
<feature type="region of interest" description="Disordered" evidence="7">
    <location>
        <begin position="38"/>
        <end position="68"/>
    </location>
</feature>
<dbReference type="InterPro" id="IPR000387">
    <property type="entry name" value="Tyr_Pase_dom"/>
</dbReference>
<dbReference type="InterPro" id="IPR008356">
    <property type="entry name" value="Tyr_Pase_KIM-con"/>
</dbReference>
<dbReference type="SUPFAM" id="SSF52799">
    <property type="entry name" value="(Phosphotyrosine protein) phosphatases II"/>
    <property type="match status" value="1"/>
</dbReference>
<dbReference type="PROSITE" id="PS50055">
    <property type="entry name" value="TYR_PHOSPHATASE_PTP"/>
    <property type="match status" value="1"/>
</dbReference>
<dbReference type="GO" id="GO:0005829">
    <property type="term" value="C:cytosol"/>
    <property type="evidence" value="ECO:0007669"/>
    <property type="project" value="TreeGrafter"/>
</dbReference>
<evidence type="ECO:0000259" key="9">
    <source>
        <dbReference type="PROSITE" id="PS50056"/>
    </source>
</evidence>
<dbReference type="PANTHER" id="PTHR46198">
    <property type="entry name" value="PROTEIN-TYROSINE-PHOSPHATASE"/>
    <property type="match status" value="1"/>
</dbReference>
<evidence type="ECO:0000256" key="3">
    <source>
        <dbReference type="ARBA" id="ARBA00022801"/>
    </source>
</evidence>
<dbReference type="EC" id="3.1.3.48" evidence="1"/>
<evidence type="ECO:0000313" key="10">
    <source>
        <dbReference type="EMBL" id="KAJ8386362.1"/>
    </source>
</evidence>
<dbReference type="GO" id="GO:0030054">
    <property type="term" value="C:cell junction"/>
    <property type="evidence" value="ECO:0007669"/>
    <property type="project" value="TreeGrafter"/>
</dbReference>
<protein>
    <recommendedName>
        <fullName evidence="1">protein-tyrosine-phosphatase</fullName>
        <ecNumber evidence="1">3.1.3.48</ecNumber>
    </recommendedName>
</protein>
<dbReference type="GO" id="GO:0005886">
    <property type="term" value="C:plasma membrane"/>
    <property type="evidence" value="ECO:0007669"/>
    <property type="project" value="TreeGrafter"/>
</dbReference>
<keyword evidence="3" id="KW-0378">Hydrolase</keyword>
<feature type="region of interest" description="Disordered" evidence="7">
    <location>
        <begin position="379"/>
        <end position="428"/>
    </location>
</feature>
<dbReference type="GO" id="GO:0007165">
    <property type="term" value="P:signal transduction"/>
    <property type="evidence" value="ECO:0007669"/>
    <property type="project" value="TreeGrafter"/>
</dbReference>
<evidence type="ECO:0000256" key="4">
    <source>
        <dbReference type="ARBA" id="ARBA00022912"/>
    </source>
</evidence>
<dbReference type="FunFam" id="3.90.190.10:FF:000020">
    <property type="entry name" value="Tyrosine-protein phosphatase non-receptor type 5"/>
    <property type="match status" value="1"/>
</dbReference>
<keyword evidence="4" id="KW-0904">Protein phosphatase</keyword>
<comment type="caution">
    <text evidence="10">The sequence shown here is derived from an EMBL/GenBank/DDBJ whole genome shotgun (WGS) entry which is preliminary data.</text>
</comment>
<dbReference type="PRINTS" id="PR00700">
    <property type="entry name" value="PRTYPHPHTASE"/>
</dbReference>
<feature type="binding site" evidence="6">
    <location>
        <position position="281"/>
    </location>
    <ligand>
        <name>substrate</name>
    </ligand>
</feature>
<organism evidence="10 11">
    <name type="scientific">Aldrovandia affinis</name>
    <dbReference type="NCBI Taxonomy" id="143900"/>
    <lineage>
        <taxon>Eukaryota</taxon>
        <taxon>Metazoa</taxon>
        <taxon>Chordata</taxon>
        <taxon>Craniata</taxon>
        <taxon>Vertebrata</taxon>
        <taxon>Euteleostomi</taxon>
        <taxon>Actinopterygii</taxon>
        <taxon>Neopterygii</taxon>
        <taxon>Teleostei</taxon>
        <taxon>Notacanthiformes</taxon>
        <taxon>Halosauridae</taxon>
        <taxon>Aldrovandia</taxon>
    </lineage>
</organism>
<evidence type="ECO:0000256" key="5">
    <source>
        <dbReference type="PIRSR" id="PIRSR608356-50"/>
    </source>
</evidence>
<dbReference type="SMART" id="SM00194">
    <property type="entry name" value="PTPc"/>
    <property type="match status" value="1"/>
</dbReference>
<gene>
    <name evidence="10" type="ORF">AAFF_G00170670</name>
</gene>
<feature type="domain" description="Tyrosine-protein phosphatase" evidence="8">
    <location>
        <begin position="130"/>
        <end position="374"/>
    </location>
</feature>
<dbReference type="PROSITE" id="PS50056">
    <property type="entry name" value="TYR_PHOSPHATASE_2"/>
    <property type="match status" value="1"/>
</dbReference>
<dbReference type="InterPro" id="IPR029021">
    <property type="entry name" value="Prot-tyrosine_phosphatase-like"/>
</dbReference>
<evidence type="ECO:0000256" key="7">
    <source>
        <dbReference type="SAM" id="MobiDB-lite"/>
    </source>
</evidence>
<evidence type="ECO:0000313" key="11">
    <source>
        <dbReference type="Proteomes" id="UP001221898"/>
    </source>
</evidence>
<feature type="binding site" evidence="6">
    <location>
        <begin position="315"/>
        <end position="321"/>
    </location>
    <ligand>
        <name>substrate</name>
    </ligand>
</feature>
<dbReference type="PRINTS" id="PR01778">
    <property type="entry name" value="KIMPTPASE"/>
</dbReference>
<feature type="binding site" evidence="6">
    <location>
        <position position="359"/>
    </location>
    <ligand>
        <name>substrate</name>
    </ligand>
</feature>
<dbReference type="GO" id="GO:0004725">
    <property type="term" value="F:protein tyrosine phosphatase activity"/>
    <property type="evidence" value="ECO:0007669"/>
    <property type="project" value="UniProtKB-EC"/>
</dbReference>
<feature type="compositionally biased region" description="Basic and acidic residues" evidence="7">
    <location>
        <begin position="379"/>
        <end position="396"/>
    </location>
</feature>
<dbReference type="PANTHER" id="PTHR46198:SF3">
    <property type="entry name" value="PROTEIN-TYROSINE-PHOSPHATASE"/>
    <property type="match status" value="1"/>
</dbReference>
<dbReference type="SMART" id="SM00404">
    <property type="entry name" value="PTPc_motif"/>
    <property type="match status" value="1"/>
</dbReference>
<dbReference type="InterPro" id="IPR003595">
    <property type="entry name" value="Tyr_Pase_cat"/>
</dbReference>
<feature type="compositionally biased region" description="Polar residues" evidence="7">
    <location>
        <begin position="38"/>
        <end position="57"/>
    </location>
</feature>
<feature type="compositionally biased region" description="Pro residues" evidence="7">
    <location>
        <begin position="416"/>
        <end position="428"/>
    </location>
</feature>
<evidence type="ECO:0000256" key="6">
    <source>
        <dbReference type="PIRSR" id="PIRSR608356-51"/>
    </source>
</evidence>
<dbReference type="AlphaFoldDB" id="A0AAD7RLY0"/>
<accession>A0AAD7RLY0</accession>
<dbReference type="PROSITE" id="PS00383">
    <property type="entry name" value="TYR_PHOSPHATASE_1"/>
    <property type="match status" value="1"/>
</dbReference>
<dbReference type="GO" id="GO:0019901">
    <property type="term" value="F:protein kinase binding"/>
    <property type="evidence" value="ECO:0007669"/>
    <property type="project" value="TreeGrafter"/>
</dbReference>
<evidence type="ECO:0000256" key="1">
    <source>
        <dbReference type="ARBA" id="ARBA00013064"/>
    </source>
</evidence>
<keyword evidence="2" id="KW-0597">Phosphoprotein</keyword>
<keyword evidence="11" id="KW-1185">Reference proteome</keyword>
<feature type="domain" description="Tyrosine specific protein phosphatases" evidence="9">
    <location>
        <begin position="289"/>
        <end position="365"/>
    </location>
</feature>
<proteinExistence type="predicted"/>
<dbReference type="Pfam" id="PF00102">
    <property type="entry name" value="Y_phosphatase"/>
    <property type="match status" value="1"/>
</dbReference>
<evidence type="ECO:0000256" key="2">
    <source>
        <dbReference type="ARBA" id="ARBA00022553"/>
    </source>
</evidence>
<dbReference type="EMBL" id="JAINUG010000229">
    <property type="protein sequence ID" value="KAJ8386362.1"/>
    <property type="molecule type" value="Genomic_DNA"/>
</dbReference>
<dbReference type="InterPro" id="IPR000242">
    <property type="entry name" value="PTP_cat"/>
</dbReference>
<name>A0AAD7RLY0_9TELE</name>
<dbReference type="Gene3D" id="3.90.190.10">
    <property type="entry name" value="Protein tyrosine phosphatase superfamily"/>
    <property type="match status" value="1"/>
</dbReference>
<reference evidence="10" key="1">
    <citation type="journal article" date="2023" name="Science">
        <title>Genome structures resolve the early diversification of teleost fishes.</title>
        <authorList>
            <person name="Parey E."/>
            <person name="Louis A."/>
            <person name="Montfort J."/>
            <person name="Bouchez O."/>
            <person name="Roques C."/>
            <person name="Iampietro C."/>
            <person name="Lluch J."/>
            <person name="Castinel A."/>
            <person name="Donnadieu C."/>
            <person name="Desvignes T."/>
            <person name="Floi Bucao C."/>
            <person name="Jouanno E."/>
            <person name="Wen M."/>
            <person name="Mejri S."/>
            <person name="Dirks R."/>
            <person name="Jansen H."/>
            <person name="Henkel C."/>
            <person name="Chen W.J."/>
            <person name="Zahm M."/>
            <person name="Cabau C."/>
            <person name="Klopp C."/>
            <person name="Thompson A.W."/>
            <person name="Robinson-Rechavi M."/>
            <person name="Braasch I."/>
            <person name="Lecointre G."/>
            <person name="Bobe J."/>
            <person name="Postlethwait J.H."/>
            <person name="Berthelot C."/>
            <person name="Roest Crollius H."/>
            <person name="Guiguen Y."/>
        </authorList>
    </citation>
    <scope>NUCLEOTIDE SEQUENCE</scope>
    <source>
        <strain evidence="10">NC1722</strain>
    </source>
</reference>